<keyword evidence="1" id="KW-0862">Zinc</keyword>
<evidence type="ECO:0000313" key="4">
    <source>
        <dbReference type="EMBL" id="KAG6516650.1"/>
    </source>
</evidence>
<dbReference type="InterPro" id="IPR054722">
    <property type="entry name" value="PolX-like_BBD"/>
</dbReference>
<dbReference type="EMBL" id="JACMSC010000007">
    <property type="protein sequence ID" value="KAG6516650.1"/>
    <property type="molecule type" value="Genomic_DNA"/>
</dbReference>
<dbReference type="Pfam" id="PF00098">
    <property type="entry name" value="zf-CCHC"/>
    <property type="match status" value="2"/>
</dbReference>
<feature type="domain" description="CCHC-type" evidence="3">
    <location>
        <begin position="292"/>
        <end position="308"/>
    </location>
</feature>
<comment type="caution">
    <text evidence="4">The sequence shown here is derived from an EMBL/GenBank/DDBJ whole genome shotgun (WGS) entry which is preliminary data.</text>
</comment>
<protein>
    <recommendedName>
        <fullName evidence="3">CCHC-type domain-containing protein</fullName>
    </recommendedName>
</protein>
<dbReference type="InterPro" id="IPR036875">
    <property type="entry name" value="Znf_CCHC_sf"/>
</dbReference>
<evidence type="ECO:0000256" key="1">
    <source>
        <dbReference type="PROSITE-ProRule" id="PRU00047"/>
    </source>
</evidence>
<dbReference type="Pfam" id="PF22936">
    <property type="entry name" value="Pol_BBD"/>
    <property type="match status" value="1"/>
</dbReference>
<dbReference type="PANTHER" id="PTHR35317:SF28">
    <property type="entry name" value="ZINC FINGER, CCHC-TYPE, RIBONUCLEASE H-LIKE DOMAIN, GAG-PRE-INTEGRASE DOMAIN PROTEIN-RELATED"/>
    <property type="match status" value="1"/>
</dbReference>
<feature type="region of interest" description="Disordered" evidence="2">
    <location>
        <begin position="230"/>
        <end position="249"/>
    </location>
</feature>
<dbReference type="AlphaFoldDB" id="A0A8J5HHK6"/>
<dbReference type="SUPFAM" id="SSF57756">
    <property type="entry name" value="Retrovirus zinc finger-like domains"/>
    <property type="match status" value="1"/>
</dbReference>
<dbReference type="Proteomes" id="UP000734854">
    <property type="component" value="Unassembled WGS sequence"/>
</dbReference>
<evidence type="ECO:0000313" key="5">
    <source>
        <dbReference type="Proteomes" id="UP000734854"/>
    </source>
</evidence>
<feature type="domain" description="CCHC-type" evidence="3">
    <location>
        <begin position="275"/>
        <end position="288"/>
    </location>
</feature>
<dbReference type="InterPro" id="IPR057670">
    <property type="entry name" value="SH3_retrovirus"/>
</dbReference>
<dbReference type="GO" id="GO:0008270">
    <property type="term" value="F:zinc ion binding"/>
    <property type="evidence" value="ECO:0007669"/>
    <property type="project" value="UniProtKB-KW"/>
</dbReference>
<sequence length="520" mass="58487">MAGLTNGIPLPKLTKGANYDNWKVQMKALLGSQDNRDVVETGYEEPANTNGYSGAQLNALKAVRAKDKAALYLLYRAVDESGFEKIANAKSSKVAWDTLEKTNKGDEQLKQVRLQTLRGDLENMRMKESESISEFITRVETVVNKLNQNGENLSSNRVIEKILRSLTDNFENIVCAIEESKDLSTLTLEELTGSLEAHEQRRKNKKGESLEQALQAKTTIKEEKVLYAQSTRGRGKGLGGRGRGRRGNEQVDRWNWHGQGQARGGWININNNIECYNCGKYGHVAKYCYSIKCYNCGKLGHISKDCRSEKRKEEPTNFLAEEDDEGLLLVTNIPETEIKPSCSDNSVWYLDTGASNHMCGNERLFKTLSKVESGSVSFGNASKVAIKGRGTIWHQQRNGQIGEIKDVYYVPDLKSNILSMGQLMEKGIAYGQVPSQHRTKLEDRSKKYIFIGYDEKSKAYKLFDPVNKKVVVSRDVHMEESMAWNWSNPIEEETSSEVVMPPISTTIEPSEDESEPRSPE</sequence>
<dbReference type="PANTHER" id="PTHR35317">
    <property type="entry name" value="OS04G0629600 PROTEIN"/>
    <property type="match status" value="1"/>
</dbReference>
<evidence type="ECO:0000256" key="2">
    <source>
        <dbReference type="SAM" id="MobiDB-lite"/>
    </source>
</evidence>
<organism evidence="4 5">
    <name type="scientific">Zingiber officinale</name>
    <name type="common">Ginger</name>
    <name type="synonym">Amomum zingiber</name>
    <dbReference type="NCBI Taxonomy" id="94328"/>
    <lineage>
        <taxon>Eukaryota</taxon>
        <taxon>Viridiplantae</taxon>
        <taxon>Streptophyta</taxon>
        <taxon>Embryophyta</taxon>
        <taxon>Tracheophyta</taxon>
        <taxon>Spermatophyta</taxon>
        <taxon>Magnoliopsida</taxon>
        <taxon>Liliopsida</taxon>
        <taxon>Zingiberales</taxon>
        <taxon>Zingiberaceae</taxon>
        <taxon>Zingiber</taxon>
    </lineage>
</organism>
<dbReference type="Pfam" id="PF14223">
    <property type="entry name" value="Retrotran_gag_2"/>
    <property type="match status" value="1"/>
</dbReference>
<evidence type="ECO:0000259" key="3">
    <source>
        <dbReference type="PROSITE" id="PS50158"/>
    </source>
</evidence>
<reference evidence="4 5" key="1">
    <citation type="submission" date="2020-08" db="EMBL/GenBank/DDBJ databases">
        <title>Plant Genome Project.</title>
        <authorList>
            <person name="Zhang R.-G."/>
        </authorList>
    </citation>
    <scope>NUCLEOTIDE SEQUENCE [LARGE SCALE GENOMIC DNA]</scope>
    <source>
        <tissue evidence="4">Rhizome</tissue>
    </source>
</reference>
<keyword evidence="5" id="KW-1185">Reference proteome</keyword>
<name>A0A8J5HHK6_ZINOF</name>
<accession>A0A8J5HHK6</accession>
<dbReference type="SMART" id="SM00343">
    <property type="entry name" value="ZnF_C2HC"/>
    <property type="match status" value="2"/>
</dbReference>
<keyword evidence="1" id="KW-0479">Metal-binding</keyword>
<keyword evidence="1" id="KW-0863">Zinc-finger</keyword>
<dbReference type="PROSITE" id="PS50158">
    <property type="entry name" value="ZF_CCHC"/>
    <property type="match status" value="2"/>
</dbReference>
<dbReference type="Pfam" id="PF25597">
    <property type="entry name" value="SH3_retrovirus"/>
    <property type="match status" value="1"/>
</dbReference>
<dbReference type="GO" id="GO:0003676">
    <property type="term" value="F:nucleic acid binding"/>
    <property type="evidence" value="ECO:0007669"/>
    <property type="project" value="InterPro"/>
</dbReference>
<gene>
    <name evidence="4" type="ORF">ZIOFF_027119</name>
</gene>
<feature type="region of interest" description="Disordered" evidence="2">
    <location>
        <begin position="493"/>
        <end position="520"/>
    </location>
</feature>
<dbReference type="Gene3D" id="4.10.60.10">
    <property type="entry name" value="Zinc finger, CCHC-type"/>
    <property type="match status" value="1"/>
</dbReference>
<proteinExistence type="predicted"/>
<dbReference type="InterPro" id="IPR001878">
    <property type="entry name" value="Znf_CCHC"/>
</dbReference>